<proteinExistence type="predicted"/>
<dbReference type="Pfam" id="PF12571">
    <property type="entry name" value="Phage_tail_fib"/>
    <property type="match status" value="1"/>
</dbReference>
<dbReference type="InterPro" id="IPR022225">
    <property type="entry name" value="Phage_tail_fibre_N"/>
</dbReference>
<feature type="domain" description="Phage tail fibre protein N-terminal" evidence="1">
    <location>
        <begin position="3"/>
        <end position="156"/>
    </location>
</feature>
<keyword evidence="3" id="KW-1185">Reference proteome</keyword>
<dbReference type="Proteomes" id="UP000461443">
    <property type="component" value="Unassembled WGS sequence"/>
</dbReference>
<gene>
    <name evidence="2" type="ORF">GRH90_19060</name>
</gene>
<sequence length="507" mass="55251">MPSIITRKFEQWAALRQAANLPARPDTFIFANVPGQNADAAISRDETVPPAQYIVHTAPVLQYGMLNTDAVVFSVILDTTVGDFEYNWIGLLDSASGTLCMIVHTMTQKKIATSGDGQGNTLTRTLAMQYSGAAAAAQITVTPATWQIDFSARLFGVDERLRQANYDRYGHAAFFDNAFLLSGHASPFALGAGVGYVGGVRAAQAAGGTVVVGALPAVMWLDVSLQGQVTSRWEVVAKVSAAVNLADYVDALGFSHYVTAIASIDANGNVTDLRPKGSLAEQNSELAYLKKAANLSDLENKATAQNNLDVYSKTTADARYLIKAAGGEITGVLSINNTSFVIKNGSYVSSDNATRYTNGFSIENGSLVTRFYQEESIGNYIQSVMLVADINSSSNAYAFRFRQNGYSFARRFIPDEYNNWDDHFDARYDDRYDNRFNPRYAYKTEAVIDTRLGAAGNMVITHDTWVRAPSGCMVTGYYFEGDNPASDILEYKPIQININGNWRTISG</sequence>
<dbReference type="AlphaFoldDB" id="A0A845SIU7"/>
<reference evidence="2 3" key="1">
    <citation type="submission" date="2019-12" db="EMBL/GenBank/DDBJ databases">
        <authorList>
            <person name="Lee S.D."/>
        </authorList>
    </citation>
    <scope>NUCLEOTIDE SEQUENCE [LARGE SCALE GENOMIC DNA]</scope>
    <source>
        <strain evidence="2 3">SAP-6</strain>
    </source>
</reference>
<comment type="caution">
    <text evidence="2">The sequence shown here is derived from an EMBL/GenBank/DDBJ whole genome shotgun (WGS) entry which is preliminary data.</text>
</comment>
<evidence type="ECO:0000259" key="1">
    <source>
        <dbReference type="Pfam" id="PF12571"/>
    </source>
</evidence>
<dbReference type="RefSeq" id="WP_162367544.1">
    <property type="nucleotide sequence ID" value="NZ_WUBS01000014.1"/>
</dbReference>
<evidence type="ECO:0000313" key="2">
    <source>
        <dbReference type="EMBL" id="NDL64840.1"/>
    </source>
</evidence>
<name>A0A845SIU7_9GAMM</name>
<evidence type="ECO:0000313" key="3">
    <source>
        <dbReference type="Proteomes" id="UP000461443"/>
    </source>
</evidence>
<accession>A0A845SIU7</accession>
<reference evidence="2 3" key="2">
    <citation type="submission" date="2020-02" db="EMBL/GenBank/DDBJ databases">
        <title>The new genus of Enterobacteriales.</title>
        <authorList>
            <person name="Kim I.S."/>
        </authorList>
    </citation>
    <scope>NUCLEOTIDE SEQUENCE [LARGE SCALE GENOMIC DNA]</scope>
    <source>
        <strain evidence="2 3">SAP-6</strain>
    </source>
</reference>
<organism evidence="2 3">
    <name type="scientific">Acerihabitans arboris</name>
    <dbReference type="NCBI Taxonomy" id="2691583"/>
    <lineage>
        <taxon>Bacteria</taxon>
        <taxon>Pseudomonadati</taxon>
        <taxon>Pseudomonadota</taxon>
        <taxon>Gammaproteobacteria</taxon>
        <taxon>Enterobacterales</taxon>
        <taxon>Pectobacteriaceae</taxon>
        <taxon>Acerihabitans</taxon>
    </lineage>
</organism>
<protein>
    <recommendedName>
        <fullName evidence="1">Phage tail fibre protein N-terminal domain-containing protein</fullName>
    </recommendedName>
</protein>
<dbReference type="EMBL" id="WUBS01000014">
    <property type="protein sequence ID" value="NDL64840.1"/>
    <property type="molecule type" value="Genomic_DNA"/>
</dbReference>